<evidence type="ECO:0000313" key="2">
    <source>
        <dbReference type="EMBL" id="SDK39130.1"/>
    </source>
</evidence>
<name>A0A1G9BIR5_9RHOB</name>
<organism evidence="2 3">
    <name type="scientific">Meinhardsimonia xiamenensis</name>
    <dbReference type="NCBI Taxonomy" id="990712"/>
    <lineage>
        <taxon>Bacteria</taxon>
        <taxon>Pseudomonadati</taxon>
        <taxon>Pseudomonadota</taxon>
        <taxon>Alphaproteobacteria</taxon>
        <taxon>Rhodobacterales</taxon>
        <taxon>Paracoccaceae</taxon>
        <taxon>Meinhardsimonia</taxon>
    </lineage>
</organism>
<accession>A0A1G9BIR5</accession>
<gene>
    <name evidence="2" type="ORF">SAMN05216257_102554</name>
</gene>
<proteinExistence type="predicted"/>
<dbReference type="AlphaFoldDB" id="A0A1G9BIR5"/>
<protein>
    <recommendedName>
        <fullName evidence="1">DUF6455 domain-containing protein</fullName>
    </recommendedName>
</protein>
<keyword evidence="3" id="KW-1185">Reference proteome</keyword>
<dbReference type="Proteomes" id="UP000199328">
    <property type="component" value="Unassembled WGS sequence"/>
</dbReference>
<dbReference type="STRING" id="990712.SAMN05216257_102554"/>
<dbReference type="RefSeq" id="WP_092499330.1">
    <property type="nucleotide sequence ID" value="NZ_FNFV01000002.1"/>
</dbReference>
<sequence length="85" mass="9318">MSLMSILDRHAGLSMRMAETVGADVVQAAVEGRIPETAIRTMVLTCSRCRAVGSCMDWLDEHAAGAEEAPDYCLNRTFLERARDS</sequence>
<dbReference type="OrthoDB" id="7961152at2"/>
<feature type="domain" description="DUF6455" evidence="1">
    <location>
        <begin position="1"/>
        <end position="84"/>
    </location>
</feature>
<dbReference type="InterPro" id="IPR045601">
    <property type="entry name" value="DUF6455"/>
</dbReference>
<reference evidence="3" key="1">
    <citation type="submission" date="2016-10" db="EMBL/GenBank/DDBJ databases">
        <authorList>
            <person name="Varghese N."/>
            <person name="Submissions S."/>
        </authorList>
    </citation>
    <scope>NUCLEOTIDE SEQUENCE [LARGE SCALE GENOMIC DNA]</scope>
    <source>
        <strain evidence="3">CGMCC 1.10789</strain>
    </source>
</reference>
<evidence type="ECO:0000259" key="1">
    <source>
        <dbReference type="Pfam" id="PF20056"/>
    </source>
</evidence>
<evidence type="ECO:0000313" key="3">
    <source>
        <dbReference type="Proteomes" id="UP000199328"/>
    </source>
</evidence>
<dbReference type="EMBL" id="FNFV01000002">
    <property type="protein sequence ID" value="SDK39130.1"/>
    <property type="molecule type" value="Genomic_DNA"/>
</dbReference>
<dbReference type="Pfam" id="PF20056">
    <property type="entry name" value="DUF6455"/>
    <property type="match status" value="1"/>
</dbReference>